<evidence type="ECO:0000313" key="25">
    <source>
        <dbReference type="Proteomes" id="UP000288051"/>
    </source>
</evidence>
<dbReference type="EMBL" id="PELZ01000110">
    <property type="protein sequence ID" value="RTH38370.1"/>
    <property type="molecule type" value="Genomic_DNA"/>
</dbReference>
<sequence>MVVIIGCGNLLRRDDGVGPLLIRRLWDLGPPPGVRLADGGTAGMDVAFQIEGATELVVVDACRTGAVPGTIFEVPGEELETPPLQAMNLHDFRWQHALAFGRWLLKDRFPERVTVFLVEAETLEPGIGLSPAVEQAVERLARELLRRVGNDGDARGDHT</sequence>
<evidence type="ECO:0000313" key="20">
    <source>
        <dbReference type="Proteomes" id="UP000287155"/>
    </source>
</evidence>
<dbReference type="GO" id="GO:0008047">
    <property type="term" value="F:enzyme activator activity"/>
    <property type="evidence" value="ECO:0007669"/>
    <property type="project" value="InterPro"/>
</dbReference>
<dbReference type="Gene3D" id="3.40.50.1450">
    <property type="entry name" value="HybD-like"/>
    <property type="match status" value="1"/>
</dbReference>
<evidence type="ECO:0000313" key="11">
    <source>
        <dbReference type="EMBL" id="RTH38370.1"/>
    </source>
</evidence>
<dbReference type="Proteomes" id="UP000287173">
    <property type="component" value="Unassembled WGS sequence"/>
</dbReference>
<evidence type="ECO:0000256" key="2">
    <source>
        <dbReference type="ARBA" id="ARBA00022670"/>
    </source>
</evidence>
<dbReference type="EMBL" id="PEMH01000244">
    <property type="protein sequence ID" value="RTH99476.1"/>
    <property type="molecule type" value="Genomic_DNA"/>
</dbReference>
<dbReference type="Proteomes" id="UP000286734">
    <property type="component" value="Unassembled WGS sequence"/>
</dbReference>
<dbReference type="GO" id="GO:0016485">
    <property type="term" value="P:protein processing"/>
    <property type="evidence" value="ECO:0007669"/>
    <property type="project" value="TreeGrafter"/>
</dbReference>
<evidence type="ECO:0000313" key="19">
    <source>
        <dbReference type="Proteomes" id="UP000286928"/>
    </source>
</evidence>
<evidence type="ECO:0000313" key="28">
    <source>
        <dbReference type="Proteomes" id="UP000288347"/>
    </source>
</evidence>
<evidence type="ECO:0000313" key="22">
    <source>
        <dbReference type="Proteomes" id="UP000287306"/>
    </source>
</evidence>
<reference evidence="17 18" key="2">
    <citation type="journal article" date="2019" name="Extremophiles">
        <title>Biogeography of thermophiles and predominance of Thermus scotoductus in domestic water heaters.</title>
        <authorList>
            <person name="Wilpiszeski R.L."/>
            <person name="Zhang Z."/>
            <person name="House C.H."/>
        </authorList>
    </citation>
    <scope>NUCLEOTIDE SEQUENCE [LARGE SCALE GENOMIC DNA]</scope>
    <source>
        <strain evidence="16 26">10_S10</strain>
        <strain evidence="13 24">12_S12</strain>
        <strain evidence="15 20">14_S14</strain>
        <strain evidence="12 28">16_S16</strain>
        <strain evidence="14 21">17_S17</strain>
        <strain evidence="10 19">20_S20</strain>
        <strain evidence="11 25">24_S24</strain>
        <strain evidence="9 22">25_S25</strain>
        <strain evidence="8 17">27_S27</strain>
        <strain evidence="7 23">28_S28</strain>
        <strain evidence="6 18">34_S34</strain>
        <strain evidence="5 27">38_S38</strain>
    </source>
</reference>
<dbReference type="Proteomes" id="UP000286712">
    <property type="component" value="Unassembled WGS sequence"/>
</dbReference>
<dbReference type="CDD" id="cd06063">
    <property type="entry name" value="H2MP_Cyano-H2up"/>
    <property type="match status" value="1"/>
</dbReference>
<reference evidence="13" key="1">
    <citation type="submission" date="2017-10" db="EMBL/GenBank/DDBJ databases">
        <authorList>
            <person name="Wilpiszeski R.L."/>
            <person name="Zhidan Z."/>
            <person name="House C.H."/>
        </authorList>
    </citation>
    <scope>NUCLEOTIDE SEQUENCE</scope>
    <source>
        <strain evidence="13">12_S12</strain>
    </source>
</reference>
<evidence type="ECO:0000313" key="21">
    <source>
        <dbReference type="Proteomes" id="UP000287173"/>
    </source>
</evidence>
<organism evidence="14 21">
    <name type="scientific">Thermus scotoductus</name>
    <dbReference type="NCBI Taxonomy" id="37636"/>
    <lineage>
        <taxon>Bacteria</taxon>
        <taxon>Thermotogati</taxon>
        <taxon>Deinococcota</taxon>
        <taxon>Deinococci</taxon>
        <taxon>Thermales</taxon>
        <taxon>Thermaceae</taxon>
        <taxon>Thermus</taxon>
    </lineage>
</organism>
<dbReference type="RefSeq" id="WP_126165447.1">
    <property type="nucleotide sequence ID" value="NZ_PELL01000221.1"/>
</dbReference>
<evidence type="ECO:0000313" key="13">
    <source>
        <dbReference type="EMBL" id="RTI04195.1"/>
    </source>
</evidence>
<keyword evidence="3" id="KW-0064">Aspartyl protease</keyword>
<keyword evidence="2 14" id="KW-0645">Protease</keyword>
<dbReference type="PRINTS" id="PR00446">
    <property type="entry name" value="HYDRGNUPTAKE"/>
</dbReference>
<dbReference type="Proteomes" id="UP000287962">
    <property type="component" value="Unassembled WGS sequence"/>
</dbReference>
<dbReference type="EMBL" id="PELV01000210">
    <property type="protein sequence ID" value="RTH17980.1"/>
    <property type="molecule type" value="Genomic_DNA"/>
</dbReference>
<gene>
    <name evidence="16" type="ORF">CSW23_11365</name>
    <name evidence="13" type="ORF">CSW25_13280</name>
    <name evidence="15" type="ORF">CSW27_08240</name>
    <name evidence="12" type="ORF">CSW29_07615</name>
    <name evidence="14" type="ORF">CSW30_08370</name>
    <name evidence="10" type="ORF">CSW33_13025</name>
    <name evidence="11" type="ORF">CSW37_04415</name>
    <name evidence="9" type="ORF">CSW38_07285</name>
    <name evidence="8" type="ORF">CSW40_07275</name>
    <name evidence="7" type="ORF">CSW41_06875</name>
    <name evidence="6" type="ORF">CSW47_08040</name>
    <name evidence="5" type="ORF">CSW50_13550</name>
</gene>
<dbReference type="EMBL" id="PELW01000199">
    <property type="protein sequence ID" value="RTH25078.1"/>
    <property type="molecule type" value="Genomic_DNA"/>
</dbReference>
<dbReference type="AlphaFoldDB" id="A0A430UNL1"/>
<dbReference type="Proteomes" id="UP000288082">
    <property type="component" value="Unassembled WGS sequence"/>
</dbReference>
<evidence type="ECO:0000313" key="10">
    <source>
        <dbReference type="EMBL" id="RTH29115.1"/>
    </source>
</evidence>
<dbReference type="PANTHER" id="PTHR30302:SF1">
    <property type="entry name" value="HYDROGENASE 2 MATURATION PROTEASE"/>
    <property type="match status" value="1"/>
</dbReference>
<name>A0A430UNL1_THESC</name>
<dbReference type="Proteomes" id="UP000287306">
    <property type="component" value="Unassembled WGS sequence"/>
</dbReference>
<dbReference type="Proteomes" id="UP000287155">
    <property type="component" value="Unassembled WGS sequence"/>
</dbReference>
<dbReference type="Proteomes" id="UP000288347">
    <property type="component" value="Unassembled WGS sequence"/>
</dbReference>
<dbReference type="InterPro" id="IPR023430">
    <property type="entry name" value="Pept_HybD-like_dom_sf"/>
</dbReference>
<dbReference type="EMBL" id="PELP01000221">
    <property type="protein sequence ID" value="RTH03748.1"/>
    <property type="molecule type" value="Genomic_DNA"/>
</dbReference>
<evidence type="ECO:0000313" key="27">
    <source>
        <dbReference type="Proteomes" id="UP000288082"/>
    </source>
</evidence>
<keyword evidence="4" id="KW-0378">Hydrolase</keyword>
<evidence type="ECO:0000256" key="3">
    <source>
        <dbReference type="ARBA" id="ARBA00022750"/>
    </source>
</evidence>
<protein>
    <submittedName>
        <fullName evidence="14">Hydrogenase maturation protease</fullName>
    </submittedName>
</protein>
<comment type="caution">
    <text evidence="14">The sequence shown here is derived from an EMBL/GenBank/DDBJ whole genome shotgun (WGS) entry which is preliminary data.</text>
</comment>
<evidence type="ECO:0000313" key="9">
    <source>
        <dbReference type="EMBL" id="RTH25754.1"/>
    </source>
</evidence>
<dbReference type="GO" id="GO:0004190">
    <property type="term" value="F:aspartic-type endopeptidase activity"/>
    <property type="evidence" value="ECO:0007669"/>
    <property type="project" value="UniProtKB-KW"/>
</dbReference>
<dbReference type="PANTHER" id="PTHR30302">
    <property type="entry name" value="HYDROGENASE 1 MATURATION PROTEASE"/>
    <property type="match status" value="1"/>
</dbReference>
<evidence type="ECO:0000313" key="8">
    <source>
        <dbReference type="EMBL" id="RTH25078.1"/>
    </source>
</evidence>
<evidence type="ECO:0000313" key="23">
    <source>
        <dbReference type="Proteomes" id="UP000287439"/>
    </source>
</evidence>
<dbReference type="Proteomes" id="UP000286928">
    <property type="component" value="Unassembled WGS sequence"/>
</dbReference>
<evidence type="ECO:0000313" key="15">
    <source>
        <dbReference type="EMBL" id="RTI13650.1"/>
    </source>
</evidence>
<dbReference type="InterPro" id="IPR000671">
    <property type="entry name" value="Peptidase_A31"/>
</dbReference>
<evidence type="ECO:0000313" key="7">
    <source>
        <dbReference type="EMBL" id="RTH17980.1"/>
    </source>
</evidence>
<evidence type="ECO:0000313" key="12">
    <source>
        <dbReference type="EMBL" id="RTH99476.1"/>
    </source>
</evidence>
<evidence type="ECO:0000256" key="1">
    <source>
        <dbReference type="ARBA" id="ARBA00006814"/>
    </source>
</evidence>
<dbReference type="Proteomes" id="UP000288073">
    <property type="component" value="Unassembled WGS sequence"/>
</dbReference>
<proteinExistence type="inferred from homology"/>
<dbReference type="EMBL" id="PEMJ01000274">
    <property type="protein sequence ID" value="RTI13650.1"/>
    <property type="molecule type" value="Genomic_DNA"/>
</dbReference>
<dbReference type="Pfam" id="PF01750">
    <property type="entry name" value="HycI"/>
    <property type="match status" value="1"/>
</dbReference>
<evidence type="ECO:0000313" key="26">
    <source>
        <dbReference type="Proteomes" id="UP000288073"/>
    </source>
</evidence>
<evidence type="ECO:0000313" key="5">
    <source>
        <dbReference type="EMBL" id="RTG99169.1"/>
    </source>
</evidence>
<accession>A0A430UNL1</accession>
<evidence type="ECO:0000313" key="6">
    <source>
        <dbReference type="EMBL" id="RTH03748.1"/>
    </source>
</evidence>
<dbReference type="SUPFAM" id="SSF53163">
    <property type="entry name" value="HybD-like"/>
    <property type="match status" value="1"/>
</dbReference>
<evidence type="ECO:0000313" key="16">
    <source>
        <dbReference type="EMBL" id="RTI14225.1"/>
    </source>
</evidence>
<dbReference type="EMBL" id="PELM01000475">
    <property type="protein sequence ID" value="RTG99169.1"/>
    <property type="molecule type" value="Genomic_DNA"/>
</dbReference>
<dbReference type="NCBIfam" id="TIGR00072">
    <property type="entry name" value="hydrog_prot"/>
    <property type="match status" value="1"/>
</dbReference>
<dbReference type="EMBL" id="PEMG01000255">
    <property type="protein sequence ID" value="RTI07627.1"/>
    <property type="molecule type" value="Genomic_DNA"/>
</dbReference>
<evidence type="ECO:0000313" key="24">
    <source>
        <dbReference type="Proteomes" id="UP000287962"/>
    </source>
</evidence>
<evidence type="ECO:0000313" key="14">
    <source>
        <dbReference type="EMBL" id="RTI07627.1"/>
    </source>
</evidence>
<dbReference type="EMBL" id="PEMD01000336">
    <property type="protein sequence ID" value="RTH29115.1"/>
    <property type="molecule type" value="Genomic_DNA"/>
</dbReference>
<dbReference type="EMBL" id="PELY01000210">
    <property type="protein sequence ID" value="RTH25754.1"/>
    <property type="molecule type" value="Genomic_DNA"/>
</dbReference>
<dbReference type="EMBL" id="PEMN01000365">
    <property type="protein sequence ID" value="RTI14225.1"/>
    <property type="molecule type" value="Genomic_DNA"/>
</dbReference>
<dbReference type="EMBL" id="PEML01000331">
    <property type="protein sequence ID" value="RTI04195.1"/>
    <property type="molecule type" value="Genomic_DNA"/>
</dbReference>
<evidence type="ECO:0000313" key="18">
    <source>
        <dbReference type="Proteomes" id="UP000286734"/>
    </source>
</evidence>
<evidence type="ECO:0000313" key="17">
    <source>
        <dbReference type="Proteomes" id="UP000286712"/>
    </source>
</evidence>
<dbReference type="Proteomes" id="UP000287439">
    <property type="component" value="Unassembled WGS sequence"/>
</dbReference>
<evidence type="ECO:0000256" key="4">
    <source>
        <dbReference type="ARBA" id="ARBA00022801"/>
    </source>
</evidence>
<comment type="similarity">
    <text evidence="1">Belongs to the peptidase A31 family.</text>
</comment>
<dbReference type="Proteomes" id="UP000288051">
    <property type="component" value="Unassembled WGS sequence"/>
</dbReference>
<keyword evidence="24" id="KW-1185">Reference proteome</keyword>